<gene>
    <name evidence="2" type="ORF">BDZ94DRAFT_1287872</name>
</gene>
<keyword evidence="3" id="KW-1185">Reference proteome</keyword>
<feature type="region of interest" description="Disordered" evidence="1">
    <location>
        <begin position="35"/>
        <end position="124"/>
    </location>
</feature>
<sequence length="308" mass="33906">MPKRKLVPTALHSEFTEYSSLIRALRTSNTLDVTSHIAKPHAGPSLQSREASEELNSDDDDSEREEQDLELDTGHGEDNDTFSEPPDIPPSTSQSRDTSPVSNRTSPLGSRKRKRKSTSPSRPQRRDLWTRWPLLADDVHIPEWGLDDEIGLLAATALKNQNRPPLPCANTSSTSDSSDSDDIDGDPSTYLPHLTNAATNYLSTILALLVAHTPNRPHSQQNRIEPIGWRAVLDILSSCPDPRIADLMIINNVKIRMEALFESSGTETSGETMATHRIKSSIAAKARLKSIMSGPMESLLTMASPQMP</sequence>
<evidence type="ECO:0000313" key="2">
    <source>
        <dbReference type="EMBL" id="KAF9467164.1"/>
    </source>
</evidence>
<feature type="compositionally biased region" description="Acidic residues" evidence="1">
    <location>
        <begin position="53"/>
        <end position="71"/>
    </location>
</feature>
<comment type="caution">
    <text evidence="2">The sequence shown here is derived from an EMBL/GenBank/DDBJ whole genome shotgun (WGS) entry which is preliminary data.</text>
</comment>
<proteinExistence type="predicted"/>
<dbReference type="EMBL" id="MU150238">
    <property type="protein sequence ID" value="KAF9467164.1"/>
    <property type="molecule type" value="Genomic_DNA"/>
</dbReference>
<protein>
    <submittedName>
        <fullName evidence="2">Uncharacterized protein</fullName>
    </submittedName>
</protein>
<feature type="region of interest" description="Disordered" evidence="1">
    <location>
        <begin position="161"/>
        <end position="190"/>
    </location>
</feature>
<dbReference type="OrthoDB" id="3260379at2759"/>
<organism evidence="2 3">
    <name type="scientific">Collybia nuda</name>
    <dbReference type="NCBI Taxonomy" id="64659"/>
    <lineage>
        <taxon>Eukaryota</taxon>
        <taxon>Fungi</taxon>
        <taxon>Dikarya</taxon>
        <taxon>Basidiomycota</taxon>
        <taxon>Agaricomycotina</taxon>
        <taxon>Agaricomycetes</taxon>
        <taxon>Agaricomycetidae</taxon>
        <taxon>Agaricales</taxon>
        <taxon>Tricholomatineae</taxon>
        <taxon>Clitocybaceae</taxon>
        <taxon>Collybia</taxon>
    </lineage>
</organism>
<reference evidence="2" key="1">
    <citation type="submission" date="2020-11" db="EMBL/GenBank/DDBJ databases">
        <authorList>
            <consortium name="DOE Joint Genome Institute"/>
            <person name="Ahrendt S."/>
            <person name="Riley R."/>
            <person name="Andreopoulos W."/>
            <person name="Labutti K."/>
            <person name="Pangilinan J."/>
            <person name="Ruiz-Duenas F.J."/>
            <person name="Barrasa J.M."/>
            <person name="Sanchez-Garcia M."/>
            <person name="Camarero S."/>
            <person name="Miyauchi S."/>
            <person name="Serrano A."/>
            <person name="Linde D."/>
            <person name="Babiker R."/>
            <person name="Drula E."/>
            <person name="Ayuso-Fernandez I."/>
            <person name="Pacheco R."/>
            <person name="Padilla G."/>
            <person name="Ferreira P."/>
            <person name="Barriuso J."/>
            <person name="Kellner H."/>
            <person name="Castanera R."/>
            <person name="Alfaro M."/>
            <person name="Ramirez L."/>
            <person name="Pisabarro A.G."/>
            <person name="Kuo A."/>
            <person name="Tritt A."/>
            <person name="Lipzen A."/>
            <person name="He G."/>
            <person name="Yan M."/>
            <person name="Ng V."/>
            <person name="Cullen D."/>
            <person name="Martin F."/>
            <person name="Rosso M.-N."/>
            <person name="Henrissat B."/>
            <person name="Hibbett D."/>
            <person name="Martinez A.T."/>
            <person name="Grigoriev I.V."/>
        </authorList>
    </citation>
    <scope>NUCLEOTIDE SEQUENCE</scope>
    <source>
        <strain evidence="2">CBS 247.69</strain>
    </source>
</reference>
<accession>A0A9P5YDA8</accession>
<evidence type="ECO:0000313" key="3">
    <source>
        <dbReference type="Proteomes" id="UP000807353"/>
    </source>
</evidence>
<evidence type="ECO:0000256" key="1">
    <source>
        <dbReference type="SAM" id="MobiDB-lite"/>
    </source>
</evidence>
<name>A0A9P5YDA8_9AGAR</name>
<feature type="compositionally biased region" description="Polar residues" evidence="1">
    <location>
        <begin position="90"/>
        <end position="108"/>
    </location>
</feature>
<dbReference type="Proteomes" id="UP000807353">
    <property type="component" value="Unassembled WGS sequence"/>
</dbReference>
<dbReference type="AlphaFoldDB" id="A0A9P5YDA8"/>